<evidence type="ECO:0000256" key="1">
    <source>
        <dbReference type="ARBA" id="ARBA00004828"/>
    </source>
</evidence>
<evidence type="ECO:0000256" key="10">
    <source>
        <dbReference type="ARBA" id="ARBA00030178"/>
    </source>
</evidence>
<sequence>MKGPLVVKIGGILLNNNNAIKRLFKAIHVVYKLKKRRIILVNGGHLFGRNIFQKFNFFSSKNKFCSIEKLNTKNILFSILPNIANMRLLAWSKKYKIIGQNLLLTDFFNELIFKSISIKEINFFLKKNKKEILEYIKIIQMFLEKNIIPFICSSGLDLEGNIFNINSDIVAMILTIILNGRLIILTDVSAVLDGKGQRIKEISYREINSLLDSGSITNGMIIKIQSALIVSKILKKPVEIASWHNLNDLSDVFIGKSIGTKIIE</sequence>
<evidence type="ECO:0000256" key="8">
    <source>
        <dbReference type="ARBA" id="ARBA00022777"/>
    </source>
</evidence>
<dbReference type="EMBL" id="LR217710">
    <property type="protein sequence ID" value="VFP81330.1"/>
    <property type="molecule type" value="Genomic_DNA"/>
</dbReference>
<evidence type="ECO:0000259" key="13">
    <source>
        <dbReference type="Pfam" id="PF00696"/>
    </source>
</evidence>
<dbReference type="GO" id="GO:0005737">
    <property type="term" value="C:cytoplasm"/>
    <property type="evidence" value="ECO:0007669"/>
    <property type="project" value="InterPro"/>
</dbReference>
<evidence type="ECO:0000256" key="4">
    <source>
        <dbReference type="ARBA" id="ARBA00022571"/>
    </source>
</evidence>
<dbReference type="InterPro" id="IPR036393">
    <property type="entry name" value="AceGlu_kinase-like_sf"/>
</dbReference>
<dbReference type="GO" id="GO:0005524">
    <property type="term" value="F:ATP binding"/>
    <property type="evidence" value="ECO:0007669"/>
    <property type="project" value="UniProtKB-KW"/>
</dbReference>
<comment type="catalytic activity">
    <reaction evidence="12">
        <text>N-acetyl-L-glutamate + ATP = N-acetyl-L-glutamyl 5-phosphate + ADP</text>
        <dbReference type="Rhea" id="RHEA:14629"/>
        <dbReference type="ChEBI" id="CHEBI:30616"/>
        <dbReference type="ChEBI" id="CHEBI:44337"/>
        <dbReference type="ChEBI" id="CHEBI:57936"/>
        <dbReference type="ChEBI" id="CHEBI:456216"/>
        <dbReference type="EC" id="2.7.2.8"/>
    </reaction>
</comment>
<dbReference type="PANTHER" id="PTHR23342">
    <property type="entry name" value="N-ACETYLGLUTAMATE SYNTHASE"/>
    <property type="match status" value="1"/>
</dbReference>
<dbReference type="GO" id="GO:0003991">
    <property type="term" value="F:acetylglutamate kinase activity"/>
    <property type="evidence" value="ECO:0007669"/>
    <property type="project" value="UniProtKB-EC"/>
</dbReference>
<keyword evidence="9" id="KW-0067">ATP-binding</keyword>
<dbReference type="EC" id="2.7.2.8" evidence="2"/>
<dbReference type="Pfam" id="PF00696">
    <property type="entry name" value="AA_kinase"/>
    <property type="match status" value="1"/>
</dbReference>
<dbReference type="PIRSF" id="PIRSF000728">
    <property type="entry name" value="NAGK"/>
    <property type="match status" value="1"/>
</dbReference>
<evidence type="ECO:0000256" key="11">
    <source>
        <dbReference type="ARBA" id="ARBA00030639"/>
    </source>
</evidence>
<evidence type="ECO:0000256" key="3">
    <source>
        <dbReference type="ARBA" id="ARBA00021197"/>
    </source>
</evidence>
<accession>A0A451D651</accession>
<keyword evidence="7" id="KW-0547">Nucleotide-binding</keyword>
<reference evidence="14 15" key="1">
    <citation type="submission" date="2019-02" db="EMBL/GenBank/DDBJ databases">
        <authorList>
            <person name="Manzano-Marin A."/>
            <person name="Manzano-Marin A."/>
        </authorList>
    </citation>
    <scope>NUCLEOTIDE SEQUENCE [LARGE SCALE GENOMIC DNA]</scope>
    <source>
        <strain evidence="14 15">BuCicurvipes</strain>
    </source>
</reference>
<protein>
    <recommendedName>
        <fullName evidence="3">Acetylglutamate kinase</fullName>
        <ecNumber evidence="2">2.7.2.8</ecNumber>
    </recommendedName>
    <alternativeName>
        <fullName evidence="10">N-acetyl-L-glutamate 5-phosphotransferase</fullName>
    </alternativeName>
    <alternativeName>
        <fullName evidence="11">NAG kinase</fullName>
    </alternativeName>
</protein>
<evidence type="ECO:0000256" key="12">
    <source>
        <dbReference type="ARBA" id="ARBA00048141"/>
    </source>
</evidence>
<keyword evidence="5" id="KW-0028">Amino-acid biosynthesis</keyword>
<evidence type="ECO:0000256" key="2">
    <source>
        <dbReference type="ARBA" id="ARBA00013065"/>
    </source>
</evidence>
<evidence type="ECO:0000313" key="14">
    <source>
        <dbReference type="EMBL" id="VFP81330.1"/>
    </source>
</evidence>
<evidence type="ECO:0000256" key="9">
    <source>
        <dbReference type="ARBA" id="ARBA00022840"/>
    </source>
</evidence>
<dbReference type="SUPFAM" id="SSF53633">
    <property type="entry name" value="Carbamate kinase-like"/>
    <property type="match status" value="1"/>
</dbReference>
<comment type="pathway">
    <text evidence="1">Amino-acid biosynthesis; L-arginine biosynthesis; N(2)-acetyl-L-ornithine from L-glutamate: step 2/4.</text>
</comment>
<dbReference type="GO" id="GO:0006526">
    <property type="term" value="P:L-arginine biosynthetic process"/>
    <property type="evidence" value="ECO:0007669"/>
    <property type="project" value="UniProtKB-KW"/>
</dbReference>
<evidence type="ECO:0000256" key="5">
    <source>
        <dbReference type="ARBA" id="ARBA00022605"/>
    </source>
</evidence>
<dbReference type="PANTHER" id="PTHR23342:SF0">
    <property type="entry name" value="N-ACETYLGLUTAMATE SYNTHASE, MITOCHONDRIAL"/>
    <property type="match status" value="1"/>
</dbReference>
<keyword evidence="4" id="KW-0055">Arginine biosynthesis</keyword>
<proteinExistence type="predicted"/>
<name>A0A451D651_9GAMM</name>
<organism evidence="14 15">
    <name type="scientific">Buchnera aphidicola</name>
    <name type="common">Cinara curvipes</name>
    <dbReference type="NCBI Taxonomy" id="2518975"/>
    <lineage>
        <taxon>Bacteria</taxon>
        <taxon>Pseudomonadati</taxon>
        <taxon>Pseudomonadota</taxon>
        <taxon>Gammaproteobacteria</taxon>
        <taxon>Enterobacterales</taxon>
        <taxon>Erwiniaceae</taxon>
        <taxon>Buchnera</taxon>
    </lineage>
</organism>
<evidence type="ECO:0000313" key="15">
    <source>
        <dbReference type="Proteomes" id="UP000294344"/>
    </source>
</evidence>
<keyword evidence="8 14" id="KW-0418">Kinase</keyword>
<dbReference type="AlphaFoldDB" id="A0A451D651"/>
<dbReference type="RefSeq" id="WP_154029097.1">
    <property type="nucleotide sequence ID" value="NZ_LR217710.1"/>
</dbReference>
<dbReference type="Gene3D" id="3.40.1160.10">
    <property type="entry name" value="Acetylglutamate kinase-like"/>
    <property type="match status" value="1"/>
</dbReference>
<evidence type="ECO:0000256" key="6">
    <source>
        <dbReference type="ARBA" id="ARBA00022679"/>
    </source>
</evidence>
<gene>
    <name evidence="14" type="primary">argB</name>
    <name evidence="14" type="ORF">BUCICURV3402_031</name>
</gene>
<keyword evidence="6 14" id="KW-0808">Transferase</keyword>
<dbReference type="InterPro" id="IPR004662">
    <property type="entry name" value="AcgluKinase_fam"/>
</dbReference>
<evidence type="ECO:0000256" key="7">
    <source>
        <dbReference type="ARBA" id="ARBA00022741"/>
    </source>
</evidence>
<dbReference type="Proteomes" id="UP000294344">
    <property type="component" value="Chromosome"/>
</dbReference>
<dbReference type="OrthoDB" id="5915023at2"/>
<dbReference type="InterPro" id="IPR001048">
    <property type="entry name" value="Asp/Glu/Uridylate_kinase"/>
</dbReference>
<feature type="domain" description="Aspartate/glutamate/uridylate kinase" evidence="13">
    <location>
        <begin position="5"/>
        <end position="241"/>
    </location>
</feature>